<dbReference type="InterPro" id="IPR056935">
    <property type="entry name" value="Rv0428c-like_C"/>
</dbReference>
<dbReference type="Pfam" id="PF24553">
    <property type="entry name" value="Rv0428c_C"/>
    <property type="match status" value="1"/>
</dbReference>
<evidence type="ECO:0000256" key="2">
    <source>
        <dbReference type="SAM" id="MobiDB-lite"/>
    </source>
</evidence>
<gene>
    <name evidence="4" type="ORF">Q760_14040</name>
</gene>
<keyword evidence="5" id="KW-1185">Reference proteome</keyword>
<accession>A0A0A0B809</accession>
<protein>
    <recommendedName>
        <fullName evidence="3">N-acetyltransferase domain-containing protein</fullName>
    </recommendedName>
</protein>
<organism evidence="4 5">
    <name type="scientific">Cellulomonas cellasea DSM 20118</name>
    <dbReference type="NCBI Taxonomy" id="1408250"/>
    <lineage>
        <taxon>Bacteria</taxon>
        <taxon>Bacillati</taxon>
        <taxon>Actinomycetota</taxon>
        <taxon>Actinomycetes</taxon>
        <taxon>Micrococcales</taxon>
        <taxon>Cellulomonadaceae</taxon>
        <taxon>Cellulomonas</taxon>
    </lineage>
</organism>
<dbReference type="GO" id="GO:0008080">
    <property type="term" value="F:N-acetyltransferase activity"/>
    <property type="evidence" value="ECO:0007669"/>
    <property type="project" value="InterPro"/>
</dbReference>
<dbReference type="Proteomes" id="UP000029833">
    <property type="component" value="Unassembled WGS sequence"/>
</dbReference>
<keyword evidence="1" id="KW-0808">Transferase</keyword>
<dbReference type="PANTHER" id="PTHR13947:SF37">
    <property type="entry name" value="LD18367P"/>
    <property type="match status" value="1"/>
</dbReference>
<dbReference type="InterPro" id="IPR050769">
    <property type="entry name" value="NAT_camello-type"/>
</dbReference>
<dbReference type="EMBL" id="AXNT01000051">
    <property type="protein sequence ID" value="KGM02358.1"/>
    <property type="molecule type" value="Genomic_DNA"/>
</dbReference>
<dbReference type="SUPFAM" id="SSF55729">
    <property type="entry name" value="Acyl-CoA N-acyltransferases (Nat)"/>
    <property type="match status" value="2"/>
</dbReference>
<evidence type="ECO:0000259" key="3">
    <source>
        <dbReference type="PROSITE" id="PS51186"/>
    </source>
</evidence>
<sequence length="495" mass="52287">MLQWRAVTLTLPTVRAPRTTARATSRTTPRSCRVGDVRVRVATGVHELRDVGALTAEAYHADRLLSPDDDYTVELRDAERRAGEAVLLVALVPAAPGVEPADGDEDTDAGTDTDGVVVGTVTLAPAGTSYAEVAEPGEAEIRMLAVAPEARRRGVAEALMRAALDHAVTSGHRRVVLSTFDAMRSAQRLYRRLGFVPVPARDWQHEGVHVRVHVWDAPQAPGAEVETSTWRPVEAADVGPWRLGLSGGFTRRANSVVARGEPADVDAAIAAVEERYATAGLPSVFRVCPASRPADLASRLAARGYTTVSRTSVLVRPVAAPPREDDGAAARTDDGTAAARPGPAARRPGEPVVTFADAPDDDWLRGWLAVKAGGGVDLDLARRVVGGAAARYATASDEHGVVGVIRAAPAGEWVGLSCLMVAERGRRRGLGRRLTELALRDAADRGATRAFLQVEEHNVGARALYLGAGFQAAEVYEYCERPSTGAAPATPTGGC</sequence>
<feature type="region of interest" description="Disordered" evidence="2">
    <location>
        <begin position="318"/>
        <end position="351"/>
    </location>
</feature>
<dbReference type="Gene3D" id="3.40.630.30">
    <property type="match status" value="2"/>
</dbReference>
<dbReference type="Pfam" id="PF00583">
    <property type="entry name" value="Acetyltransf_1"/>
    <property type="match status" value="1"/>
</dbReference>
<dbReference type="PANTHER" id="PTHR13947">
    <property type="entry name" value="GNAT FAMILY N-ACETYLTRANSFERASE"/>
    <property type="match status" value="1"/>
</dbReference>
<evidence type="ECO:0000256" key="1">
    <source>
        <dbReference type="ARBA" id="ARBA00022679"/>
    </source>
</evidence>
<dbReference type="STRING" id="1408250.Q760_14040"/>
<proteinExistence type="predicted"/>
<feature type="domain" description="N-acetyltransferase" evidence="3">
    <location>
        <begin position="353"/>
        <end position="494"/>
    </location>
</feature>
<dbReference type="InterPro" id="IPR000182">
    <property type="entry name" value="GNAT_dom"/>
</dbReference>
<feature type="compositionally biased region" description="Low complexity" evidence="2">
    <location>
        <begin position="335"/>
        <end position="346"/>
    </location>
</feature>
<reference evidence="4 5" key="1">
    <citation type="submission" date="2013-10" db="EMBL/GenBank/DDBJ databases">
        <authorList>
            <person name="Wang G."/>
            <person name="Zhuang W."/>
        </authorList>
    </citation>
    <scope>NUCLEOTIDE SEQUENCE [LARGE SCALE GENOMIC DNA]</scope>
    <source>
        <strain evidence="4 5">DSM 20118</strain>
    </source>
</reference>
<dbReference type="InterPro" id="IPR016181">
    <property type="entry name" value="Acyl_CoA_acyltransferase"/>
</dbReference>
<feature type="compositionally biased region" description="Basic and acidic residues" evidence="2">
    <location>
        <begin position="322"/>
        <end position="334"/>
    </location>
</feature>
<evidence type="ECO:0000313" key="4">
    <source>
        <dbReference type="EMBL" id="KGM02358.1"/>
    </source>
</evidence>
<feature type="domain" description="N-acetyltransferase" evidence="3">
    <location>
        <begin position="73"/>
        <end position="221"/>
    </location>
</feature>
<name>A0A0A0B809_9CELL</name>
<dbReference type="CDD" id="cd04301">
    <property type="entry name" value="NAT_SF"/>
    <property type="match status" value="1"/>
</dbReference>
<evidence type="ECO:0000313" key="5">
    <source>
        <dbReference type="Proteomes" id="UP000029833"/>
    </source>
</evidence>
<dbReference type="PROSITE" id="PS51186">
    <property type="entry name" value="GNAT"/>
    <property type="match status" value="2"/>
</dbReference>
<dbReference type="AlphaFoldDB" id="A0A0A0B809"/>
<comment type="caution">
    <text evidence="4">The sequence shown here is derived from an EMBL/GenBank/DDBJ whole genome shotgun (WGS) entry which is preliminary data.</text>
</comment>